<sequence>MPWWVFRRRRSVPASRATGQVVAEGAALPPLQGERRFLQEQPYMLPKDLGEVNRLDFQHYVLRALLRANYLAPIGQPRRILDVGCGTGQWAFELCQQFPQAEVVGVDLEQLKATTPPSNYRFVQGDVLRGLPFADASFDFVHQRLLTSALPLAAWPEVVRELARLTAPGGWVELVEPGLGLRVTPAGPANEKLLSMGAQLAAQRGLDTEGAVARSLERYLQEARLVNVYMRTVEAPVGEWGGRIGSLLALDLREIWKAISTPLAAYFNLSQQEVYNLIDSANQEWNSLRASCSFLIGYGQKPFTPR</sequence>
<feature type="domain" description="Methyltransferase" evidence="1">
    <location>
        <begin position="80"/>
        <end position="170"/>
    </location>
</feature>
<evidence type="ECO:0000313" key="3">
    <source>
        <dbReference type="Proteomes" id="UP000334820"/>
    </source>
</evidence>
<accession>A0A5J4KAK2</accession>
<dbReference type="SUPFAM" id="SSF53335">
    <property type="entry name" value="S-adenosyl-L-methionine-dependent methyltransferases"/>
    <property type="match status" value="1"/>
</dbReference>
<dbReference type="InterPro" id="IPR041698">
    <property type="entry name" value="Methyltransf_25"/>
</dbReference>
<dbReference type="PANTHER" id="PTHR43591">
    <property type="entry name" value="METHYLTRANSFERASE"/>
    <property type="match status" value="1"/>
</dbReference>
<dbReference type="EMBL" id="BKZV01000003">
    <property type="protein sequence ID" value="GER83710.1"/>
    <property type="molecule type" value="Genomic_DNA"/>
</dbReference>
<organism evidence="2 3">
    <name type="scientific">Thermogemmatispora aurantia</name>
    <dbReference type="NCBI Taxonomy" id="2045279"/>
    <lineage>
        <taxon>Bacteria</taxon>
        <taxon>Bacillati</taxon>
        <taxon>Chloroflexota</taxon>
        <taxon>Ktedonobacteria</taxon>
        <taxon>Thermogemmatisporales</taxon>
        <taxon>Thermogemmatisporaceae</taxon>
        <taxon>Thermogemmatispora</taxon>
    </lineage>
</organism>
<gene>
    <name evidence="2" type="ORF">KTAU_23470</name>
</gene>
<dbReference type="CDD" id="cd02440">
    <property type="entry name" value="AdoMet_MTases"/>
    <property type="match status" value="1"/>
</dbReference>
<dbReference type="InterPro" id="IPR029063">
    <property type="entry name" value="SAM-dependent_MTases_sf"/>
</dbReference>
<protein>
    <recommendedName>
        <fullName evidence="1">Methyltransferase domain-containing protein</fullName>
    </recommendedName>
</protein>
<keyword evidence="3" id="KW-1185">Reference proteome</keyword>
<dbReference type="GO" id="GO:0008168">
    <property type="term" value="F:methyltransferase activity"/>
    <property type="evidence" value="ECO:0007669"/>
    <property type="project" value="TreeGrafter"/>
</dbReference>
<evidence type="ECO:0000259" key="1">
    <source>
        <dbReference type="Pfam" id="PF13649"/>
    </source>
</evidence>
<dbReference type="AlphaFoldDB" id="A0A5J4KAK2"/>
<dbReference type="RefSeq" id="WP_151728452.1">
    <property type="nucleotide sequence ID" value="NZ_BKZV01000003.1"/>
</dbReference>
<dbReference type="Gene3D" id="3.40.50.150">
    <property type="entry name" value="Vaccinia Virus protein VP39"/>
    <property type="match status" value="1"/>
</dbReference>
<dbReference type="PANTHER" id="PTHR43591:SF24">
    <property type="entry name" value="2-METHOXY-6-POLYPRENYL-1,4-BENZOQUINOL METHYLASE, MITOCHONDRIAL"/>
    <property type="match status" value="1"/>
</dbReference>
<reference evidence="2 3" key="1">
    <citation type="journal article" date="2019" name="Int. J. Syst. Evol. Microbiol.">
        <title>Thermogemmatispora aurantia sp. nov. and Thermogemmatispora argillosa sp. nov., within the class Ktedonobacteria, and emended description of the genus Thermogemmatispora.</title>
        <authorList>
            <person name="Zheng Y."/>
            <person name="Wang C.M."/>
            <person name="Sakai Y."/>
            <person name="Abe K."/>
            <person name="Yokota A."/>
            <person name="Yabe S."/>
        </authorList>
    </citation>
    <scope>NUCLEOTIDE SEQUENCE [LARGE SCALE GENOMIC DNA]</scope>
    <source>
        <strain evidence="2 3">A1-2</strain>
    </source>
</reference>
<evidence type="ECO:0000313" key="2">
    <source>
        <dbReference type="EMBL" id="GER83710.1"/>
    </source>
</evidence>
<comment type="caution">
    <text evidence="2">The sequence shown here is derived from an EMBL/GenBank/DDBJ whole genome shotgun (WGS) entry which is preliminary data.</text>
</comment>
<dbReference type="Proteomes" id="UP000334820">
    <property type="component" value="Unassembled WGS sequence"/>
</dbReference>
<dbReference type="Pfam" id="PF13649">
    <property type="entry name" value="Methyltransf_25"/>
    <property type="match status" value="1"/>
</dbReference>
<name>A0A5J4KAK2_9CHLR</name>
<proteinExistence type="predicted"/>